<reference evidence="1" key="1">
    <citation type="submission" date="2025-08" db="UniProtKB">
        <authorList>
            <consortium name="RefSeq"/>
        </authorList>
    </citation>
    <scope>IDENTIFICATION</scope>
    <source>
        <tissue evidence="1">Whole insect</tissue>
    </source>
</reference>
<protein>
    <submittedName>
        <fullName evidence="1">Uncharacterized protein LOC114338655</fullName>
    </submittedName>
</protein>
<dbReference type="PANTHER" id="PTHR33332">
    <property type="entry name" value="REVERSE TRANSCRIPTASE DOMAIN-CONTAINING PROTEIN"/>
    <property type="match status" value="1"/>
</dbReference>
<evidence type="ECO:0000313" key="1">
    <source>
        <dbReference type="RefSeq" id="XP_028145057.1"/>
    </source>
</evidence>
<dbReference type="RefSeq" id="XP_028145057.1">
    <property type="nucleotide sequence ID" value="XM_028289256.1"/>
</dbReference>
<gene>
    <name evidence="1" type="primary">LOC114338655</name>
</gene>
<accession>A0A6P7GG19</accession>
<organism evidence="1">
    <name type="scientific">Diabrotica virgifera virgifera</name>
    <name type="common">western corn rootworm</name>
    <dbReference type="NCBI Taxonomy" id="50390"/>
    <lineage>
        <taxon>Eukaryota</taxon>
        <taxon>Metazoa</taxon>
        <taxon>Ecdysozoa</taxon>
        <taxon>Arthropoda</taxon>
        <taxon>Hexapoda</taxon>
        <taxon>Insecta</taxon>
        <taxon>Pterygota</taxon>
        <taxon>Neoptera</taxon>
        <taxon>Endopterygota</taxon>
        <taxon>Coleoptera</taxon>
        <taxon>Polyphaga</taxon>
        <taxon>Cucujiformia</taxon>
        <taxon>Chrysomeloidea</taxon>
        <taxon>Chrysomelidae</taxon>
        <taxon>Galerucinae</taxon>
        <taxon>Diabroticina</taxon>
        <taxon>Diabroticites</taxon>
        <taxon>Diabrotica</taxon>
    </lineage>
</organism>
<dbReference type="AlphaFoldDB" id="A0A6P7GG19"/>
<sequence>MKSYNVYRIDSIHTRGGSVLIAVRKSIASALFVSSSNIEQVFITIGNQSIMAIFRTVNNPPKAEPAVYTEFSVSVDEVSEKYPASKLFLFRDFNLPNIMWSNDELAPLNHNILLSKLEAAGVNGKLLEWLESYLIGRRQVVRIQDCLSQDVVVSSGVPRGSHLGPLLFIIFINDIADINCGKLLFVNILFLWAPI</sequence>
<dbReference type="InterPro" id="IPR036691">
    <property type="entry name" value="Endo/exonu/phosph_ase_sf"/>
</dbReference>
<proteinExistence type="predicted"/>
<dbReference type="InParanoid" id="A0A6P7GG19"/>
<name>A0A6P7GG19_DIAVI</name>
<dbReference type="SUPFAM" id="SSF56219">
    <property type="entry name" value="DNase I-like"/>
    <property type="match status" value="1"/>
</dbReference>